<comment type="caution">
    <text evidence="1">The sequence shown here is derived from an EMBL/GenBank/DDBJ whole genome shotgun (WGS) entry which is preliminary data.</text>
</comment>
<gene>
    <name evidence="1" type="ORF">CBA19CS22_14670</name>
</gene>
<dbReference type="EMBL" id="BPUR01000007">
    <property type="protein sequence ID" value="GJH17798.1"/>
    <property type="molecule type" value="Genomic_DNA"/>
</dbReference>
<evidence type="ECO:0000313" key="2">
    <source>
        <dbReference type="Proteomes" id="UP001055013"/>
    </source>
</evidence>
<sequence>MRKTAVAPLCGKRRRALCIKRLIVLSGLQTILVAAPCPAESLPELLQEAAQHDAKFASADAQFRAAIQKEPEARAALLPHLGLSQSVFGNGIFVPGKSPESYPTLGTSLSLNQAVFKWDDWQSYQEGKLSAISAGLGLAAARQDLLLRTTQAYFDALAAQDQHVLAREHVRTLEEQLAISQRGFNLGTATIVDLNEAQAGADAAQSDLVHASAEVLKRYAAIEKIVAHPVTDVDAFAPDLSAPAIGADGADHWADTAQRESFDVRQQEIALEIAMREVSTSDQSLGIAKQELQVNEQLRTEGYVTETKMMELRRAAADYQSRQQSDTAELIRSRQRQTDLTLKIASLRNDYVKSADTQLKECKEKTGQIEEQLRPARDMDARTRIVAPVAGEVVGLRVHTIGEAIGPRDPILDLVPSGTPLIVEAKIKPDYVREIAIGSEADVRLTAYNPRTSPVLEGKVAYLSADSLADRDNHQQFYVARVEISAQALARANRLAKEPVVLGPGLRAEVFIRTRTRSAFDYLLEPIRDGIQRSMRD</sequence>
<keyword evidence="2" id="KW-1185">Reference proteome</keyword>
<organism evidence="1 2">
    <name type="scientific">Caballeronia novacaledonica</name>
    <dbReference type="NCBI Taxonomy" id="1544861"/>
    <lineage>
        <taxon>Bacteria</taxon>
        <taxon>Pseudomonadati</taxon>
        <taxon>Pseudomonadota</taxon>
        <taxon>Betaproteobacteria</taxon>
        <taxon>Burkholderiales</taxon>
        <taxon>Burkholderiaceae</taxon>
        <taxon>Caballeronia</taxon>
    </lineage>
</organism>
<accession>A0ACB5QSJ3</accession>
<proteinExistence type="predicted"/>
<dbReference type="Proteomes" id="UP001055013">
    <property type="component" value="Unassembled WGS sequence"/>
</dbReference>
<name>A0ACB5QSJ3_9BURK</name>
<protein>
    <submittedName>
        <fullName evidence="1">Uncharacterized protein</fullName>
    </submittedName>
</protein>
<reference evidence="1" key="1">
    <citation type="submission" date="2021-09" db="EMBL/GenBank/DDBJ databases">
        <title>Isolation and characterization of 3-chlorobenzoate degrading bacteria from soils in Shizuoka.</title>
        <authorList>
            <person name="Ifat A."/>
            <person name="Ogawa N."/>
            <person name="Kimbara K."/>
            <person name="Moriuchi R."/>
            <person name="Dohra H."/>
            <person name="Shintani M."/>
        </authorList>
    </citation>
    <scope>NUCLEOTIDE SEQUENCE</scope>
    <source>
        <strain evidence="1">19CS2-2</strain>
    </source>
</reference>
<evidence type="ECO:0000313" key="1">
    <source>
        <dbReference type="EMBL" id="GJH17798.1"/>
    </source>
</evidence>